<reference evidence="1" key="2">
    <citation type="journal article" date="2022" name="Microbiol. Resour. Announc.">
        <title>Metagenome Sequencing to Explore Phylogenomics of Terrestrial Cyanobacteria.</title>
        <authorList>
            <person name="Ward R.D."/>
            <person name="Stajich J.E."/>
            <person name="Johansen J.R."/>
            <person name="Huntemann M."/>
            <person name="Clum A."/>
            <person name="Foster B."/>
            <person name="Foster B."/>
            <person name="Roux S."/>
            <person name="Palaniappan K."/>
            <person name="Varghese N."/>
            <person name="Mukherjee S."/>
            <person name="Reddy T.B.K."/>
            <person name="Daum C."/>
            <person name="Copeland A."/>
            <person name="Chen I.A."/>
            <person name="Ivanova N.N."/>
            <person name="Kyrpides N.C."/>
            <person name="Shapiro N."/>
            <person name="Eloe-Fadrosh E.A."/>
            <person name="Pietrasiak N."/>
        </authorList>
    </citation>
    <scope>NUCLEOTIDE SEQUENCE</scope>
    <source>
        <strain evidence="1">CPER-KK1</strain>
    </source>
</reference>
<evidence type="ECO:0000313" key="2">
    <source>
        <dbReference type="Proteomes" id="UP000753908"/>
    </source>
</evidence>
<dbReference type="Proteomes" id="UP000753908">
    <property type="component" value="Unassembled WGS sequence"/>
</dbReference>
<dbReference type="EMBL" id="JAHHIF010000014">
    <property type="protein sequence ID" value="MBW4545311.1"/>
    <property type="molecule type" value="Genomic_DNA"/>
</dbReference>
<name>A0A951UB81_9CYAN</name>
<protein>
    <submittedName>
        <fullName evidence="1">DUF2993 domain-containing protein</fullName>
    </submittedName>
</protein>
<dbReference type="Pfam" id="PF11209">
    <property type="entry name" value="LmeA"/>
    <property type="match status" value="1"/>
</dbReference>
<accession>A0A951UB81</accession>
<proteinExistence type="predicted"/>
<sequence length="239" mass="26592">MQEKAGFTEQTVNKVVEMAIASQLQKADGLEVRIKTDLNKLRHGQLDSLAIAIYGVLLQPNLEAEILQLQIGRITVKLLSAIRGKIKLIHPSEGTFRLVINEASFTTVLNTESFRETLRSRGYIDQQDARIRCLLSDNTITFSTELLGNNTEVPQHFVLVATPEIAPEGQAVLLQQVRYVEGSEPSPEFTSALLARMHELLSLRDFESKGMLLQIQQLDVSAGKLTLQAEAHIEQFPSS</sequence>
<reference evidence="1" key="1">
    <citation type="submission" date="2021-05" db="EMBL/GenBank/DDBJ databases">
        <authorList>
            <person name="Pietrasiak N."/>
            <person name="Ward R."/>
            <person name="Stajich J.E."/>
            <person name="Kurbessoian T."/>
        </authorList>
    </citation>
    <scope>NUCLEOTIDE SEQUENCE</scope>
    <source>
        <strain evidence="1">CPER-KK1</strain>
    </source>
</reference>
<dbReference type="AlphaFoldDB" id="A0A951UB81"/>
<organism evidence="1 2">
    <name type="scientific">Symplocastrum torsivum CPER-KK1</name>
    <dbReference type="NCBI Taxonomy" id="450513"/>
    <lineage>
        <taxon>Bacteria</taxon>
        <taxon>Bacillati</taxon>
        <taxon>Cyanobacteriota</taxon>
        <taxon>Cyanophyceae</taxon>
        <taxon>Oscillatoriophycideae</taxon>
        <taxon>Oscillatoriales</taxon>
        <taxon>Microcoleaceae</taxon>
        <taxon>Symplocastrum</taxon>
    </lineage>
</organism>
<comment type="caution">
    <text evidence="1">The sequence shown here is derived from an EMBL/GenBank/DDBJ whole genome shotgun (WGS) entry which is preliminary data.</text>
</comment>
<evidence type="ECO:0000313" key="1">
    <source>
        <dbReference type="EMBL" id="MBW4545311.1"/>
    </source>
</evidence>
<dbReference type="InterPro" id="IPR021373">
    <property type="entry name" value="DUF2993"/>
</dbReference>
<gene>
    <name evidence="1" type="ORF">KME25_12820</name>
</gene>